<keyword evidence="2" id="KW-1185">Reference proteome</keyword>
<reference evidence="1" key="1">
    <citation type="submission" date="2021-06" db="EMBL/GenBank/DDBJ databases">
        <authorList>
            <person name="Kallberg Y."/>
            <person name="Tangrot J."/>
            <person name="Rosling A."/>
        </authorList>
    </citation>
    <scope>NUCLEOTIDE SEQUENCE</scope>
    <source>
        <strain evidence="1">87-6 pot B 2015</strain>
    </source>
</reference>
<accession>A0A9N9IV10</accession>
<feature type="non-terminal residue" evidence="1">
    <location>
        <position position="1"/>
    </location>
</feature>
<evidence type="ECO:0000313" key="2">
    <source>
        <dbReference type="Proteomes" id="UP000789375"/>
    </source>
</evidence>
<sequence length="63" mass="7297">KFVISGKCPVRKLEFGKFSSEMYIREVVQLLVSQFIHAQKMPLVLDPTHKANYIYNGLNILEN</sequence>
<dbReference type="EMBL" id="CAJVPP010025956">
    <property type="protein sequence ID" value="CAG8752752.1"/>
    <property type="molecule type" value="Genomic_DNA"/>
</dbReference>
<protein>
    <submittedName>
        <fullName evidence="1">6873_t:CDS:1</fullName>
    </submittedName>
</protein>
<comment type="caution">
    <text evidence="1">The sequence shown here is derived from an EMBL/GenBank/DDBJ whole genome shotgun (WGS) entry which is preliminary data.</text>
</comment>
<evidence type="ECO:0000313" key="1">
    <source>
        <dbReference type="EMBL" id="CAG8752752.1"/>
    </source>
</evidence>
<gene>
    <name evidence="1" type="ORF">FMOSSE_LOCUS16741</name>
</gene>
<name>A0A9N9IV10_FUNMO</name>
<organism evidence="1 2">
    <name type="scientific">Funneliformis mosseae</name>
    <name type="common">Endomycorrhizal fungus</name>
    <name type="synonym">Glomus mosseae</name>
    <dbReference type="NCBI Taxonomy" id="27381"/>
    <lineage>
        <taxon>Eukaryota</taxon>
        <taxon>Fungi</taxon>
        <taxon>Fungi incertae sedis</taxon>
        <taxon>Mucoromycota</taxon>
        <taxon>Glomeromycotina</taxon>
        <taxon>Glomeromycetes</taxon>
        <taxon>Glomerales</taxon>
        <taxon>Glomeraceae</taxon>
        <taxon>Funneliformis</taxon>
    </lineage>
</organism>
<proteinExistence type="predicted"/>
<dbReference type="Proteomes" id="UP000789375">
    <property type="component" value="Unassembled WGS sequence"/>
</dbReference>
<dbReference type="AlphaFoldDB" id="A0A9N9IV10"/>